<evidence type="ECO:0000313" key="3">
    <source>
        <dbReference type="EMBL" id="MFC7298012.1"/>
    </source>
</evidence>
<comment type="caution">
    <text evidence="3">The sequence shown here is derived from an EMBL/GenBank/DDBJ whole genome shotgun (WGS) entry which is preliminary data.</text>
</comment>
<sequence>MQRPVLSSEKLSPEVIASIAGYHQKTVSEVATAIATHKVVVVGMAMNPFVKKVRAALSEAGVAFTYLEYGNYFSMWKPRLAIKMWSGWPTYPQVFVDGKLIGGFKETVAALKAGTFVN</sequence>
<name>A0ABW2J3N4_9BURK</name>
<dbReference type="Gene3D" id="3.40.30.10">
    <property type="entry name" value="Glutaredoxin"/>
    <property type="match status" value="1"/>
</dbReference>
<accession>A0ABW2J3N4</accession>
<evidence type="ECO:0000313" key="4">
    <source>
        <dbReference type="Proteomes" id="UP001596379"/>
    </source>
</evidence>
<comment type="similarity">
    <text evidence="1">Belongs to the glutaredoxin family.</text>
</comment>
<dbReference type="Pfam" id="PF00462">
    <property type="entry name" value="Glutaredoxin"/>
    <property type="match status" value="1"/>
</dbReference>
<proteinExistence type="inferred from homology"/>
<evidence type="ECO:0000259" key="2">
    <source>
        <dbReference type="Pfam" id="PF00462"/>
    </source>
</evidence>
<dbReference type="PROSITE" id="PS51354">
    <property type="entry name" value="GLUTAREDOXIN_2"/>
    <property type="match status" value="1"/>
</dbReference>
<dbReference type="PANTHER" id="PTHR45694">
    <property type="entry name" value="GLUTAREDOXIN 2"/>
    <property type="match status" value="1"/>
</dbReference>
<dbReference type="EMBL" id="JBHTCC010000001">
    <property type="protein sequence ID" value="MFC7298012.1"/>
    <property type="molecule type" value="Genomic_DNA"/>
</dbReference>
<protein>
    <submittedName>
        <fullName evidence="3">Glutaredoxin</fullName>
    </submittedName>
</protein>
<reference evidence="4" key="1">
    <citation type="journal article" date="2019" name="Int. J. Syst. Evol. Microbiol.">
        <title>The Global Catalogue of Microorganisms (GCM) 10K type strain sequencing project: providing services to taxonomists for standard genome sequencing and annotation.</title>
        <authorList>
            <consortium name="The Broad Institute Genomics Platform"/>
            <consortium name="The Broad Institute Genome Sequencing Center for Infectious Disease"/>
            <person name="Wu L."/>
            <person name="Ma J."/>
        </authorList>
    </citation>
    <scope>NUCLEOTIDE SEQUENCE [LARGE SCALE GENOMIC DNA]</scope>
    <source>
        <strain evidence="4">CCUG 36956</strain>
    </source>
</reference>
<evidence type="ECO:0000256" key="1">
    <source>
        <dbReference type="ARBA" id="ARBA00007787"/>
    </source>
</evidence>
<dbReference type="InterPro" id="IPR002109">
    <property type="entry name" value="Glutaredoxin"/>
</dbReference>
<dbReference type="Proteomes" id="UP001596379">
    <property type="component" value="Unassembled WGS sequence"/>
</dbReference>
<dbReference type="RefSeq" id="WP_382233134.1">
    <property type="nucleotide sequence ID" value="NZ_JBHTCC010000001.1"/>
</dbReference>
<feature type="domain" description="Glutaredoxin" evidence="2">
    <location>
        <begin position="44"/>
        <end position="101"/>
    </location>
</feature>
<dbReference type="InterPro" id="IPR036249">
    <property type="entry name" value="Thioredoxin-like_sf"/>
</dbReference>
<dbReference type="SUPFAM" id="SSF52833">
    <property type="entry name" value="Thioredoxin-like"/>
    <property type="match status" value="1"/>
</dbReference>
<dbReference type="PANTHER" id="PTHR45694:SF18">
    <property type="entry name" value="GLUTAREDOXIN-1-RELATED"/>
    <property type="match status" value="1"/>
</dbReference>
<keyword evidence="4" id="KW-1185">Reference proteome</keyword>
<dbReference type="CDD" id="cd02066">
    <property type="entry name" value="GRX_family"/>
    <property type="match status" value="1"/>
</dbReference>
<organism evidence="3 4">
    <name type="scientific">Herminiimonas aquatilis</name>
    <dbReference type="NCBI Taxonomy" id="345342"/>
    <lineage>
        <taxon>Bacteria</taxon>
        <taxon>Pseudomonadati</taxon>
        <taxon>Pseudomonadota</taxon>
        <taxon>Betaproteobacteria</taxon>
        <taxon>Burkholderiales</taxon>
        <taxon>Oxalobacteraceae</taxon>
        <taxon>Herminiimonas</taxon>
    </lineage>
</organism>
<gene>
    <name evidence="3" type="ORF">ACFQO0_06155</name>
</gene>